<name>A0ABD1BB05_CARAN</name>
<organism evidence="8 9">
    <name type="scientific">Cardamine amara subsp. amara</name>
    <dbReference type="NCBI Taxonomy" id="228776"/>
    <lineage>
        <taxon>Eukaryota</taxon>
        <taxon>Viridiplantae</taxon>
        <taxon>Streptophyta</taxon>
        <taxon>Embryophyta</taxon>
        <taxon>Tracheophyta</taxon>
        <taxon>Spermatophyta</taxon>
        <taxon>Magnoliopsida</taxon>
        <taxon>eudicotyledons</taxon>
        <taxon>Gunneridae</taxon>
        <taxon>Pentapetalae</taxon>
        <taxon>rosids</taxon>
        <taxon>malvids</taxon>
        <taxon>Brassicales</taxon>
        <taxon>Brassicaceae</taxon>
        <taxon>Cardamineae</taxon>
        <taxon>Cardamine</taxon>
    </lineage>
</organism>
<evidence type="ECO:0000259" key="7">
    <source>
        <dbReference type="PROSITE" id="PS50011"/>
    </source>
</evidence>
<dbReference type="PANTHER" id="PTHR48011:SF15">
    <property type="entry name" value="PROTEIN KINASE FAMILY PROTEIN-RELATED"/>
    <property type="match status" value="1"/>
</dbReference>
<accession>A0ABD1BB05</accession>
<evidence type="ECO:0000313" key="9">
    <source>
        <dbReference type="Proteomes" id="UP001558713"/>
    </source>
</evidence>
<dbReference type="Proteomes" id="UP001558713">
    <property type="component" value="Unassembled WGS sequence"/>
</dbReference>
<gene>
    <name evidence="8" type="ORF">V5N11_033858</name>
</gene>
<keyword evidence="6" id="KW-0723">Serine/threonine-protein kinase</keyword>
<dbReference type="InterPro" id="IPR000719">
    <property type="entry name" value="Prot_kinase_dom"/>
</dbReference>
<evidence type="ECO:0000256" key="6">
    <source>
        <dbReference type="RuleBase" id="RU000304"/>
    </source>
</evidence>
<dbReference type="PROSITE" id="PS00107">
    <property type="entry name" value="PROTEIN_KINASE_ATP"/>
    <property type="match status" value="1"/>
</dbReference>
<evidence type="ECO:0000256" key="2">
    <source>
        <dbReference type="ARBA" id="ARBA00022741"/>
    </source>
</evidence>
<dbReference type="InterPro" id="IPR052751">
    <property type="entry name" value="Plant_MAPKKK"/>
</dbReference>
<dbReference type="GO" id="GO:0005524">
    <property type="term" value="F:ATP binding"/>
    <property type="evidence" value="ECO:0007669"/>
    <property type="project" value="UniProtKB-UniRule"/>
</dbReference>
<dbReference type="AlphaFoldDB" id="A0ABD1BB05"/>
<keyword evidence="1" id="KW-0808">Transferase</keyword>
<feature type="domain" description="Protein kinase" evidence="7">
    <location>
        <begin position="6"/>
        <end position="175"/>
    </location>
</feature>
<feature type="binding site" evidence="5">
    <location>
        <position position="37"/>
    </location>
    <ligand>
        <name>ATP</name>
        <dbReference type="ChEBI" id="CHEBI:30616"/>
    </ligand>
</feature>
<evidence type="ECO:0000256" key="4">
    <source>
        <dbReference type="ARBA" id="ARBA00022840"/>
    </source>
</evidence>
<dbReference type="InterPro" id="IPR011009">
    <property type="entry name" value="Kinase-like_dom_sf"/>
</dbReference>
<evidence type="ECO:0000256" key="3">
    <source>
        <dbReference type="ARBA" id="ARBA00022777"/>
    </source>
</evidence>
<comment type="caution">
    <text evidence="8">The sequence shown here is derived from an EMBL/GenBank/DDBJ whole genome shotgun (WGS) entry which is preliminary data.</text>
</comment>
<evidence type="ECO:0000256" key="1">
    <source>
        <dbReference type="ARBA" id="ARBA00022679"/>
    </source>
</evidence>
<keyword evidence="2 5" id="KW-0547">Nucleotide-binding</keyword>
<keyword evidence="9" id="KW-1185">Reference proteome</keyword>
<dbReference type="InterPro" id="IPR008271">
    <property type="entry name" value="Ser/Thr_kinase_AS"/>
</dbReference>
<dbReference type="SUPFAM" id="SSF56112">
    <property type="entry name" value="Protein kinase-like (PK-like)"/>
    <property type="match status" value="1"/>
</dbReference>
<reference evidence="8 9" key="1">
    <citation type="submission" date="2024-04" db="EMBL/GenBank/DDBJ databases">
        <title>Genome assembly C_amara_ONT_v2.</title>
        <authorList>
            <person name="Yant L."/>
            <person name="Moore C."/>
            <person name="Slenker M."/>
        </authorList>
    </citation>
    <scope>NUCLEOTIDE SEQUENCE [LARGE SCALE GENOMIC DNA]</scope>
    <source>
        <tissue evidence="8">Leaf</tissue>
    </source>
</reference>
<dbReference type="GO" id="GO:0004674">
    <property type="term" value="F:protein serine/threonine kinase activity"/>
    <property type="evidence" value="ECO:0007669"/>
    <property type="project" value="UniProtKB-KW"/>
</dbReference>
<dbReference type="PANTHER" id="PTHR48011">
    <property type="entry name" value="CCR4-NOT TRANSCRIPTIONAL COMPLEX SUBUNIT CAF120-RELATED"/>
    <property type="match status" value="1"/>
</dbReference>
<dbReference type="InterPro" id="IPR017441">
    <property type="entry name" value="Protein_kinase_ATP_BS"/>
</dbReference>
<dbReference type="SMART" id="SM00220">
    <property type="entry name" value="S_TKc"/>
    <property type="match status" value="1"/>
</dbReference>
<keyword evidence="4 5" id="KW-0067">ATP-binding</keyword>
<protein>
    <submittedName>
        <fullName evidence="8">Mitogen-activated protein kinase kinase kinase 20</fullName>
    </submittedName>
</protein>
<keyword evidence="3 8" id="KW-0418">Kinase</keyword>
<dbReference type="EMBL" id="JBANAX010000429">
    <property type="protein sequence ID" value="KAL1209095.1"/>
    <property type="molecule type" value="Genomic_DNA"/>
</dbReference>
<proteinExistence type="inferred from homology"/>
<dbReference type="PROSITE" id="PS00108">
    <property type="entry name" value="PROTEIN_KINASE_ST"/>
    <property type="match status" value="1"/>
</dbReference>
<evidence type="ECO:0000256" key="5">
    <source>
        <dbReference type="PROSITE-ProRule" id="PRU10141"/>
    </source>
</evidence>
<dbReference type="Gene3D" id="1.10.510.10">
    <property type="entry name" value="Transferase(Phosphotransferase) domain 1"/>
    <property type="match status" value="1"/>
</dbReference>
<comment type="similarity">
    <text evidence="6">Belongs to the protein kinase superfamily.</text>
</comment>
<sequence length="175" mass="19996">MVPPELEFEEYLGKGSYGSVSLFKYSKPRTTLYTAVKTCDYENSESLHKEFQILSQFKGCSRIVQCYENKVIPNLDGEGNIEYMMLMEYAAGGSLKTFMKRSQDKKLSDPMIRDFTRMLLEGLATIQGHGYVHCDLKPENIIVFPRCVYKNGVWKSSNELKICDFGLSQKHGDSD</sequence>
<dbReference type="PROSITE" id="PS50011">
    <property type="entry name" value="PROTEIN_KINASE_DOM"/>
    <property type="match status" value="1"/>
</dbReference>
<evidence type="ECO:0000313" key="8">
    <source>
        <dbReference type="EMBL" id="KAL1209095.1"/>
    </source>
</evidence>
<dbReference type="Pfam" id="PF00069">
    <property type="entry name" value="Pkinase"/>
    <property type="match status" value="1"/>
</dbReference>